<accession>A0A939PBU7</accession>
<organism evidence="4 5">
    <name type="scientific">Actinomadura barringtoniae</name>
    <dbReference type="NCBI Taxonomy" id="1427535"/>
    <lineage>
        <taxon>Bacteria</taxon>
        <taxon>Bacillati</taxon>
        <taxon>Actinomycetota</taxon>
        <taxon>Actinomycetes</taxon>
        <taxon>Streptosporangiales</taxon>
        <taxon>Thermomonosporaceae</taxon>
        <taxon>Actinomadura</taxon>
    </lineage>
</organism>
<dbReference type="AlphaFoldDB" id="A0A939PBU7"/>
<dbReference type="RefSeq" id="WP_208254012.1">
    <property type="nucleotide sequence ID" value="NZ_JAGEOJ010000002.1"/>
</dbReference>
<dbReference type="InterPro" id="IPR027417">
    <property type="entry name" value="P-loop_NTPase"/>
</dbReference>
<dbReference type="SUPFAM" id="SSF52540">
    <property type="entry name" value="P-loop containing nucleoside triphosphate hydrolases"/>
    <property type="match status" value="1"/>
</dbReference>
<dbReference type="InterPro" id="IPR016032">
    <property type="entry name" value="Sig_transdc_resp-reg_C-effctor"/>
</dbReference>
<evidence type="ECO:0000256" key="2">
    <source>
        <dbReference type="ARBA" id="ARBA00022840"/>
    </source>
</evidence>
<keyword evidence="2" id="KW-0067">ATP-binding</keyword>
<evidence type="ECO:0000313" key="5">
    <source>
        <dbReference type="Proteomes" id="UP000669179"/>
    </source>
</evidence>
<dbReference type="SMART" id="SM00421">
    <property type="entry name" value="HTH_LUXR"/>
    <property type="match status" value="1"/>
</dbReference>
<evidence type="ECO:0000259" key="3">
    <source>
        <dbReference type="PROSITE" id="PS50043"/>
    </source>
</evidence>
<dbReference type="SUPFAM" id="SSF48452">
    <property type="entry name" value="TPR-like"/>
    <property type="match status" value="1"/>
</dbReference>
<dbReference type="PANTHER" id="PTHR16305:SF35">
    <property type="entry name" value="TRANSCRIPTIONAL ACTIVATOR DOMAIN"/>
    <property type="match status" value="1"/>
</dbReference>
<feature type="domain" description="HTH luxR-type" evidence="3">
    <location>
        <begin position="831"/>
        <end position="896"/>
    </location>
</feature>
<gene>
    <name evidence="4" type="ORF">J4573_04840</name>
</gene>
<dbReference type="InterPro" id="IPR011990">
    <property type="entry name" value="TPR-like_helical_dom_sf"/>
</dbReference>
<proteinExistence type="predicted"/>
<dbReference type="Pfam" id="PF13191">
    <property type="entry name" value="AAA_16"/>
    <property type="match status" value="1"/>
</dbReference>
<keyword evidence="5" id="KW-1185">Reference proteome</keyword>
<dbReference type="SUPFAM" id="SSF46894">
    <property type="entry name" value="C-terminal effector domain of the bipartite response regulators"/>
    <property type="match status" value="1"/>
</dbReference>
<dbReference type="GO" id="GO:0003677">
    <property type="term" value="F:DNA binding"/>
    <property type="evidence" value="ECO:0007669"/>
    <property type="project" value="InterPro"/>
</dbReference>
<protein>
    <submittedName>
        <fullName evidence="4">AAA family ATPase</fullName>
    </submittedName>
</protein>
<dbReference type="InterPro" id="IPR041664">
    <property type="entry name" value="AAA_16"/>
</dbReference>
<comment type="caution">
    <text evidence="4">The sequence shown here is derived from an EMBL/GenBank/DDBJ whole genome shotgun (WGS) entry which is preliminary data.</text>
</comment>
<dbReference type="PRINTS" id="PR00038">
    <property type="entry name" value="HTHLUXR"/>
</dbReference>
<name>A0A939PBU7_9ACTN</name>
<evidence type="ECO:0000313" key="4">
    <source>
        <dbReference type="EMBL" id="MBO2446404.1"/>
    </source>
</evidence>
<dbReference type="EMBL" id="JAGEOJ010000002">
    <property type="protein sequence ID" value="MBO2446404.1"/>
    <property type="molecule type" value="Genomic_DNA"/>
</dbReference>
<reference evidence="4" key="1">
    <citation type="submission" date="2021-03" db="EMBL/GenBank/DDBJ databases">
        <authorList>
            <person name="Kanchanasin P."/>
            <person name="Saeng-In P."/>
            <person name="Phongsopitanun W."/>
            <person name="Yuki M."/>
            <person name="Kudo T."/>
            <person name="Ohkuma M."/>
            <person name="Tanasupawat S."/>
        </authorList>
    </citation>
    <scope>NUCLEOTIDE SEQUENCE</scope>
    <source>
        <strain evidence="4">GKU 128</strain>
    </source>
</reference>
<dbReference type="GO" id="GO:0005524">
    <property type="term" value="F:ATP binding"/>
    <property type="evidence" value="ECO:0007669"/>
    <property type="project" value="UniProtKB-KW"/>
</dbReference>
<dbReference type="GO" id="GO:0006355">
    <property type="term" value="P:regulation of DNA-templated transcription"/>
    <property type="evidence" value="ECO:0007669"/>
    <property type="project" value="InterPro"/>
</dbReference>
<keyword evidence="1" id="KW-0547">Nucleotide-binding</keyword>
<evidence type="ECO:0000256" key="1">
    <source>
        <dbReference type="ARBA" id="ARBA00022741"/>
    </source>
</evidence>
<dbReference type="Proteomes" id="UP000669179">
    <property type="component" value="Unassembled WGS sequence"/>
</dbReference>
<sequence>MLYGRDAERSAISALLNGARDGQSGVLVLRGEPGIGKSSLLDAAVSEAGEMRVIRGAGYEAESELPFAGLHLLLASGLDGLAGIPGPQRAALEGAFGLGPQPPSDRLLVGLAVLSLLAELAEDGPMLCVVDDAQWLDRASAEALLLAARRLHAEGICLLMAARDGSFAAPGLPELAVNGLPDEAAQALLESGAPMDADVRQRVLNEARGNPLALIELPSALARERPGGEGSVPLTSRLQVAFHGQVSRLPAATRTLLLVAAAEETGELDVVLAAAAALGADVDALLPAEETGLVQQAGSSLAFRHPLVRAAVYQRAPLAQRLAAHRALGDALSGPQQADRRAWHRAASLAGPDEDVAAELEHSAARARERAGYAAAASAYERAARVSPGREAQTRRLTLAAEAAVGAGDVARAAALAERASRQADDPGQQARLMHVRALAQFMQGPFSTAHRLLLDGAELIAGSPAGAVRMLIQALHTGWYLGAEQLAESTERLLAIDVPAELAPLVDYLLGTLRTVLDMPLPEAGSPVEAVARARAGGAGPQELVQLVGATLILGDDSATYELARGLAAEAREQGSIGLLPTMLFFLAEAELFQGHHRDALATAAEGLRIAQDTGQRQWISQLSSFLAYLAALAGEAERCRELASEALADTGVGLAAGRPWAQWALGILDLGQGRAEDAVARLEELATGPQRYHVAAVRCIPDLLEAAVRLGDEPERVAEPFAHFKRWAEVVRRPWADALVLRCEGLLAPEPQAADERYAAALKPASRPFEKARTALLRGEALRRERHRTEARVHLQAALDAFAALGAAPWAERARTELTASGAPAEVAAPGPLATLTPQELQIIRLAAQGMSNREIAAQLFLSPRTIGYHLYKAYPKLGVQSRKDLAALTSQGLAALA</sequence>
<dbReference type="GO" id="GO:0005737">
    <property type="term" value="C:cytoplasm"/>
    <property type="evidence" value="ECO:0007669"/>
    <property type="project" value="TreeGrafter"/>
</dbReference>
<dbReference type="GO" id="GO:0004016">
    <property type="term" value="F:adenylate cyclase activity"/>
    <property type="evidence" value="ECO:0007669"/>
    <property type="project" value="TreeGrafter"/>
</dbReference>
<dbReference type="InterPro" id="IPR000792">
    <property type="entry name" value="Tscrpt_reg_LuxR_C"/>
</dbReference>
<dbReference type="CDD" id="cd06170">
    <property type="entry name" value="LuxR_C_like"/>
    <property type="match status" value="1"/>
</dbReference>
<dbReference type="Gene3D" id="1.10.10.10">
    <property type="entry name" value="Winged helix-like DNA-binding domain superfamily/Winged helix DNA-binding domain"/>
    <property type="match status" value="1"/>
</dbReference>
<dbReference type="Pfam" id="PF00196">
    <property type="entry name" value="GerE"/>
    <property type="match status" value="1"/>
</dbReference>
<dbReference type="PANTHER" id="PTHR16305">
    <property type="entry name" value="TESTICULAR SOLUBLE ADENYLYL CYCLASE"/>
    <property type="match status" value="1"/>
</dbReference>
<dbReference type="PROSITE" id="PS50043">
    <property type="entry name" value="HTH_LUXR_2"/>
    <property type="match status" value="1"/>
</dbReference>
<dbReference type="InterPro" id="IPR036388">
    <property type="entry name" value="WH-like_DNA-bd_sf"/>
</dbReference>